<dbReference type="InterPro" id="IPR016167">
    <property type="entry name" value="FAD-bd_PCMH_sub1"/>
</dbReference>
<proteinExistence type="predicted"/>
<dbReference type="Gene3D" id="3.30.465.10">
    <property type="match status" value="1"/>
</dbReference>
<dbReference type="InterPro" id="IPR016170">
    <property type="entry name" value="Cytok_DH_C_sf"/>
</dbReference>
<dbReference type="GO" id="GO:1903457">
    <property type="term" value="P:lactate catabolic process"/>
    <property type="evidence" value="ECO:0007669"/>
    <property type="project" value="TreeGrafter"/>
</dbReference>
<dbReference type="Gene3D" id="3.30.43.10">
    <property type="entry name" value="Uridine Diphospho-n-acetylenolpyruvylglucosamine Reductase, domain 2"/>
    <property type="match status" value="1"/>
</dbReference>
<dbReference type="InterPro" id="IPR004113">
    <property type="entry name" value="FAD-bd_oxidored_4_C"/>
</dbReference>
<sequence length="552" mass="61246">MASSTILPPNISGARFAEFLGKLQQEVGFENVRHNDGDLLAYRDPFPVATTESQSNLCSAVVLPSTVLEVQGIVALASEYSVPLWAFSRGKNNGYGGPSCRVQGSVLVDLSRMNRILEVNDKLCYALVEPGVSFFDIFNYCKTHNLNVYPSVPSLGWGSVVGNTLDRGWGYTPLGEHTTAQCGLEAVLPSGEVIRTGMGAVTGSTTWQCFKHGFGPSIDSLFFQSNFGIVTKLGIWLYPKQQGFMSCNISVENENDLAPLVDRLAHLYRTEILQNHPVIGNPIRNIAATGPRKDVYQGEGAIPDSVVDNWKNERGQGYWNARFALYGTETMMGCRWKAIREAFSDLPGCKLTEQIYLADNASGVLDAEVVPVTEKGGTQIGLPNMLRLQTVQFWGENGGHITFSPVLPPDGKSVLDFYLVGKKICAKYGFDFHAGFHLYPHHLNHLNLLLFDNDSNEQRKAAHKCFLELLASAKQFGYSEYRTHLNFMDDVADQFDFNNHIHRRFVEQLKDTIDPEGILAPGKSGIWPKQYRGLRKQNLGNRIDKAVVKAQL</sequence>
<dbReference type="SUPFAM" id="SSF55103">
    <property type="entry name" value="FAD-linked oxidases, C-terminal domain"/>
    <property type="match status" value="1"/>
</dbReference>
<evidence type="ECO:0000256" key="3">
    <source>
        <dbReference type="ARBA" id="ARBA00022827"/>
    </source>
</evidence>
<dbReference type="InterPro" id="IPR036318">
    <property type="entry name" value="FAD-bd_PCMH-like_sf"/>
</dbReference>
<dbReference type="GO" id="GO:0071949">
    <property type="term" value="F:FAD binding"/>
    <property type="evidence" value="ECO:0007669"/>
    <property type="project" value="InterPro"/>
</dbReference>
<name>A0A1S9RCN9_PENBI</name>
<dbReference type="AlphaFoldDB" id="A0A1S9RCN9"/>
<keyword evidence="3" id="KW-0274">FAD</keyword>
<accession>A0A1S9RCN9</accession>
<dbReference type="PANTHER" id="PTHR11748">
    <property type="entry name" value="D-LACTATE DEHYDROGENASE"/>
    <property type="match status" value="1"/>
</dbReference>
<dbReference type="Gene3D" id="3.40.462.10">
    <property type="entry name" value="FAD-linked oxidases, C-terminal domain"/>
    <property type="match status" value="1"/>
</dbReference>
<evidence type="ECO:0000259" key="5">
    <source>
        <dbReference type="PROSITE" id="PS51387"/>
    </source>
</evidence>
<comment type="cofactor">
    <cofactor evidence="1">
        <name>FAD</name>
        <dbReference type="ChEBI" id="CHEBI:57692"/>
    </cofactor>
</comment>
<dbReference type="GO" id="GO:0008720">
    <property type="term" value="F:D-lactate dehydrogenase (NAD+) activity"/>
    <property type="evidence" value="ECO:0007669"/>
    <property type="project" value="TreeGrafter"/>
</dbReference>
<evidence type="ECO:0000256" key="4">
    <source>
        <dbReference type="ARBA" id="ARBA00023002"/>
    </source>
</evidence>
<reference evidence="7" key="1">
    <citation type="submission" date="2015-09" db="EMBL/GenBank/DDBJ databases">
        <authorList>
            <person name="Fill T.P."/>
            <person name="Baretta J.F."/>
            <person name="de Almeida L.G."/>
            <person name="Rocha M."/>
            <person name="de Souza D.H."/>
            <person name="Malavazi I."/>
            <person name="Cerdeira L.T."/>
            <person name="Hong H."/>
            <person name="Samborskyy M."/>
            <person name="de Vasconcelos A.T."/>
            <person name="Leadlay P."/>
            <person name="Rodrigues-Filho E."/>
        </authorList>
    </citation>
    <scope>NUCLEOTIDE SEQUENCE [LARGE SCALE GENOMIC DNA]</scope>
    <source>
        <strain evidence="7">LaBioMMi 136</strain>
    </source>
</reference>
<dbReference type="Pfam" id="PF01565">
    <property type="entry name" value="FAD_binding_4"/>
    <property type="match status" value="1"/>
</dbReference>
<dbReference type="InterPro" id="IPR016164">
    <property type="entry name" value="FAD-linked_Oxase-like_C"/>
</dbReference>
<evidence type="ECO:0000313" key="7">
    <source>
        <dbReference type="Proteomes" id="UP000190744"/>
    </source>
</evidence>
<evidence type="ECO:0000313" key="6">
    <source>
        <dbReference type="EMBL" id="OOQ83282.1"/>
    </source>
</evidence>
<dbReference type="Proteomes" id="UP000190744">
    <property type="component" value="Unassembled WGS sequence"/>
</dbReference>
<organism evidence="6 7">
    <name type="scientific">Penicillium brasilianum</name>
    <dbReference type="NCBI Taxonomy" id="104259"/>
    <lineage>
        <taxon>Eukaryota</taxon>
        <taxon>Fungi</taxon>
        <taxon>Dikarya</taxon>
        <taxon>Ascomycota</taxon>
        <taxon>Pezizomycotina</taxon>
        <taxon>Eurotiomycetes</taxon>
        <taxon>Eurotiomycetidae</taxon>
        <taxon>Eurotiales</taxon>
        <taxon>Aspergillaceae</taxon>
        <taxon>Penicillium</taxon>
    </lineage>
</organism>
<dbReference type="GO" id="GO:0005739">
    <property type="term" value="C:mitochondrion"/>
    <property type="evidence" value="ECO:0007669"/>
    <property type="project" value="TreeGrafter"/>
</dbReference>
<dbReference type="Gene3D" id="1.10.45.10">
    <property type="entry name" value="Vanillyl-alcohol Oxidase, Chain A, domain 4"/>
    <property type="match status" value="1"/>
</dbReference>
<dbReference type="PANTHER" id="PTHR11748:SF114">
    <property type="entry name" value="ARYL-ALCOHOL OXIDASE VANILLYL-ALCOHOL OXIDASE (AFU_ORTHOLOGUE AFUA_3G09500)-RELATED"/>
    <property type="match status" value="1"/>
</dbReference>
<comment type="caution">
    <text evidence="6">The sequence shown here is derived from an EMBL/GenBank/DDBJ whole genome shotgun (WGS) entry which is preliminary data.</text>
</comment>
<evidence type="ECO:0000256" key="1">
    <source>
        <dbReference type="ARBA" id="ARBA00001974"/>
    </source>
</evidence>
<gene>
    <name evidence="6" type="ORF">PEBR_35287</name>
</gene>
<dbReference type="InterPro" id="IPR016169">
    <property type="entry name" value="FAD-bd_PCMH_sub2"/>
</dbReference>
<dbReference type="PROSITE" id="PS51387">
    <property type="entry name" value="FAD_PCMH"/>
    <property type="match status" value="1"/>
</dbReference>
<protein>
    <submittedName>
        <fullName evidence="6">FAD binding domain containing protein</fullName>
    </submittedName>
</protein>
<feature type="domain" description="FAD-binding PCMH-type" evidence="5">
    <location>
        <begin position="54"/>
        <end position="240"/>
    </location>
</feature>
<keyword evidence="2" id="KW-0285">Flavoprotein</keyword>
<dbReference type="InterPro" id="IPR016166">
    <property type="entry name" value="FAD-bd_PCMH"/>
</dbReference>
<dbReference type="InterPro" id="IPR016171">
    <property type="entry name" value="Vanillyl_alc_oxidase_C-sub2"/>
</dbReference>
<evidence type="ECO:0000256" key="2">
    <source>
        <dbReference type="ARBA" id="ARBA00022630"/>
    </source>
</evidence>
<dbReference type="EMBL" id="LJBN01000200">
    <property type="protein sequence ID" value="OOQ83282.1"/>
    <property type="molecule type" value="Genomic_DNA"/>
</dbReference>
<dbReference type="InterPro" id="IPR006094">
    <property type="entry name" value="Oxid_FAD_bind_N"/>
</dbReference>
<keyword evidence="4" id="KW-0560">Oxidoreductase</keyword>
<dbReference type="GO" id="GO:0004458">
    <property type="term" value="F:D-lactate dehydrogenase (cytochrome) activity"/>
    <property type="evidence" value="ECO:0007669"/>
    <property type="project" value="TreeGrafter"/>
</dbReference>
<dbReference type="SUPFAM" id="SSF56176">
    <property type="entry name" value="FAD-binding/transporter-associated domain-like"/>
    <property type="match status" value="1"/>
</dbReference>
<dbReference type="Pfam" id="PF02913">
    <property type="entry name" value="FAD-oxidase_C"/>
    <property type="match status" value="1"/>
</dbReference>